<dbReference type="KEGG" id="cyc:PCC7424_1456"/>
<gene>
    <name evidence="2" type="ordered locus">PCC7424_1456</name>
</gene>
<keyword evidence="3" id="KW-1185">Reference proteome</keyword>
<dbReference type="HOGENOM" id="CLU_1325228_0_0_3"/>
<evidence type="ECO:0008006" key="4">
    <source>
        <dbReference type="Google" id="ProtNLM"/>
    </source>
</evidence>
<dbReference type="STRING" id="65393.PCC7424_1456"/>
<sequence length="198" mass="22904">MSQDSSLTLSSESPKKLPYRTQLKQDFSKLIEQIDLSPLQKEFMKLRWLDQVLWLEKKSENCQRRYYFLRMITIIGGVIVPALVSFKFSSNQAQQMLGWITLFLSQGVAISAAIEEFFHYGERFRHYRNTAEAMKIEGWQFFQLSGFYAQLKTHSQAYPDFAGRVESIIERDVEGYLSKVVQEKPSSQGKTDSISSSS</sequence>
<reference evidence="3" key="1">
    <citation type="journal article" date="2011" name="MBio">
        <title>Novel metabolic attributes of the genus Cyanothece, comprising a group of unicellular nitrogen-fixing Cyanobacteria.</title>
        <authorList>
            <person name="Bandyopadhyay A."/>
            <person name="Elvitigala T."/>
            <person name="Welsh E."/>
            <person name="Stockel J."/>
            <person name="Liberton M."/>
            <person name="Min H."/>
            <person name="Sherman L.A."/>
            <person name="Pakrasi H.B."/>
        </authorList>
    </citation>
    <scope>NUCLEOTIDE SEQUENCE [LARGE SCALE GENOMIC DNA]</scope>
    <source>
        <strain evidence="3">PCC 7424</strain>
    </source>
</reference>
<keyword evidence="1" id="KW-0812">Transmembrane</keyword>
<accession>B7K8D8</accession>
<name>B7K8D8_GLOC7</name>
<keyword evidence="1" id="KW-0472">Membrane</keyword>
<dbReference type="Pfam" id="PF14015">
    <property type="entry name" value="DUF4231"/>
    <property type="match status" value="1"/>
</dbReference>
<feature type="transmembrane region" description="Helical" evidence="1">
    <location>
        <begin position="67"/>
        <end position="84"/>
    </location>
</feature>
<evidence type="ECO:0000313" key="2">
    <source>
        <dbReference type="EMBL" id="ACK69898.1"/>
    </source>
</evidence>
<dbReference type="eggNOG" id="COG3772">
    <property type="taxonomic scope" value="Bacteria"/>
</dbReference>
<feature type="transmembrane region" description="Helical" evidence="1">
    <location>
        <begin position="96"/>
        <end position="118"/>
    </location>
</feature>
<dbReference type="InterPro" id="IPR025325">
    <property type="entry name" value="DUF4231"/>
</dbReference>
<dbReference type="Proteomes" id="UP000002384">
    <property type="component" value="Chromosome"/>
</dbReference>
<dbReference type="OrthoDB" id="463467at2"/>
<dbReference type="RefSeq" id="WP_012598843.1">
    <property type="nucleotide sequence ID" value="NC_011729.1"/>
</dbReference>
<evidence type="ECO:0000256" key="1">
    <source>
        <dbReference type="SAM" id="Phobius"/>
    </source>
</evidence>
<dbReference type="AlphaFoldDB" id="B7K8D8"/>
<dbReference type="EMBL" id="CP001291">
    <property type="protein sequence ID" value="ACK69898.1"/>
    <property type="molecule type" value="Genomic_DNA"/>
</dbReference>
<keyword evidence="1" id="KW-1133">Transmembrane helix</keyword>
<dbReference type="NCBIfam" id="NF033634">
    <property type="entry name" value="SLATT_1"/>
    <property type="match status" value="1"/>
</dbReference>
<organism evidence="2 3">
    <name type="scientific">Gloeothece citriformis (strain PCC 7424)</name>
    <name type="common">Cyanothece sp. (strain PCC 7424)</name>
    <dbReference type="NCBI Taxonomy" id="65393"/>
    <lineage>
        <taxon>Bacteria</taxon>
        <taxon>Bacillati</taxon>
        <taxon>Cyanobacteriota</taxon>
        <taxon>Cyanophyceae</taxon>
        <taxon>Oscillatoriophycideae</taxon>
        <taxon>Chroococcales</taxon>
        <taxon>Aphanothecaceae</taxon>
        <taxon>Gloeothece</taxon>
        <taxon>Gloeothece citriformis</taxon>
    </lineage>
</organism>
<evidence type="ECO:0000313" key="3">
    <source>
        <dbReference type="Proteomes" id="UP000002384"/>
    </source>
</evidence>
<protein>
    <recommendedName>
        <fullName evidence="4">SMODS and SLOG-associating 2TM effector domain-containing protein</fullName>
    </recommendedName>
</protein>
<proteinExistence type="predicted"/>